<dbReference type="EMBL" id="JAVFWL010000004">
    <property type="protein sequence ID" value="KAK6748086.1"/>
    <property type="molecule type" value="Genomic_DNA"/>
</dbReference>
<reference evidence="1 2" key="1">
    <citation type="submission" date="2023-08" db="EMBL/GenBank/DDBJ databases">
        <title>A Necator americanus chromosomal reference genome.</title>
        <authorList>
            <person name="Ilik V."/>
            <person name="Petrzelkova K.J."/>
            <person name="Pardy F."/>
            <person name="Fuh T."/>
            <person name="Niatou-Singa F.S."/>
            <person name="Gouil Q."/>
            <person name="Baker L."/>
            <person name="Ritchie M.E."/>
            <person name="Jex A.R."/>
            <person name="Gazzola D."/>
            <person name="Li H."/>
            <person name="Toshio Fujiwara R."/>
            <person name="Zhan B."/>
            <person name="Aroian R.V."/>
            <person name="Pafco B."/>
            <person name="Schwarz E.M."/>
        </authorList>
    </citation>
    <scope>NUCLEOTIDE SEQUENCE [LARGE SCALE GENOMIC DNA]</scope>
    <source>
        <strain evidence="1 2">Aroian</strain>
        <tissue evidence="1">Whole animal</tissue>
    </source>
</reference>
<sequence>MLHVSSLGINDLPDSIDELVSLSDAAPYLRRGVSSLNAALLDVLDYRKNSYRIHPFFTNEYPVGNGVSLELPINTE</sequence>
<evidence type="ECO:0000313" key="1">
    <source>
        <dbReference type="EMBL" id="KAK6748086.1"/>
    </source>
</evidence>
<comment type="caution">
    <text evidence="1">The sequence shown here is derived from an EMBL/GenBank/DDBJ whole genome shotgun (WGS) entry which is preliminary data.</text>
</comment>
<protein>
    <recommendedName>
        <fullName evidence="3">F-box domain-containing protein</fullName>
    </recommendedName>
</protein>
<accession>A0ABR1DC67</accession>
<name>A0ABR1DC67_NECAM</name>
<evidence type="ECO:0008006" key="3">
    <source>
        <dbReference type="Google" id="ProtNLM"/>
    </source>
</evidence>
<keyword evidence="2" id="KW-1185">Reference proteome</keyword>
<evidence type="ECO:0000313" key="2">
    <source>
        <dbReference type="Proteomes" id="UP001303046"/>
    </source>
</evidence>
<gene>
    <name evidence="1" type="primary">Necator_chrIV.g14277</name>
    <name evidence="1" type="ORF">RB195_000983</name>
</gene>
<dbReference type="Proteomes" id="UP001303046">
    <property type="component" value="Unassembled WGS sequence"/>
</dbReference>
<proteinExistence type="predicted"/>
<organism evidence="1 2">
    <name type="scientific">Necator americanus</name>
    <name type="common">Human hookworm</name>
    <dbReference type="NCBI Taxonomy" id="51031"/>
    <lineage>
        <taxon>Eukaryota</taxon>
        <taxon>Metazoa</taxon>
        <taxon>Ecdysozoa</taxon>
        <taxon>Nematoda</taxon>
        <taxon>Chromadorea</taxon>
        <taxon>Rhabditida</taxon>
        <taxon>Rhabditina</taxon>
        <taxon>Rhabditomorpha</taxon>
        <taxon>Strongyloidea</taxon>
        <taxon>Ancylostomatidae</taxon>
        <taxon>Bunostominae</taxon>
        <taxon>Necator</taxon>
    </lineage>
</organism>